<evidence type="ECO:0000256" key="1">
    <source>
        <dbReference type="ARBA" id="ARBA00022737"/>
    </source>
</evidence>
<keyword evidence="1" id="KW-0677">Repeat</keyword>
<dbReference type="InterPro" id="IPR056884">
    <property type="entry name" value="NPHP3-like_N"/>
</dbReference>
<evidence type="ECO:0000259" key="2">
    <source>
        <dbReference type="Pfam" id="PF24883"/>
    </source>
</evidence>
<gene>
    <name evidence="3" type="ORF">FA15DRAFT_666863</name>
</gene>
<feature type="domain" description="Nephrocystin 3-like N-terminal" evidence="2">
    <location>
        <begin position="80"/>
        <end position="194"/>
    </location>
</feature>
<dbReference type="Proteomes" id="UP000307440">
    <property type="component" value="Unassembled WGS sequence"/>
</dbReference>
<dbReference type="OrthoDB" id="4760524at2759"/>
<evidence type="ECO:0000313" key="3">
    <source>
        <dbReference type="EMBL" id="TFK26917.1"/>
    </source>
</evidence>
<dbReference type="AlphaFoldDB" id="A0A5C3L276"/>
<sequence>MFQGAQHFELREAQLTAVGRDNNTTNNYFGLAGLDAAIDPMDSLHRHFAIEATHDSETAAYAPRCKPGTRVTVLTDIMGWVGSKPSISNSASIRPSALLWLSGPAGGGKTCIQREVVTRCQEQGILAASYFFSSRLKGLDGSRQFVSTIALQLCTAFPGIQPFIEDEIQDDPMLFEKSLEYQFERLVSRPLDRLTNPPEELQMAKPPMARPPIESPEMVAEGGCLSVLWGWALPARREVEPVKPVIPLPAVLPHKVIVVDGLDECKNPRERVRLIRLLAAALIKYSIPLKIAIASRPEYEIRSTFDDPSIAAITHRIKLEEYGCDTDIEDYLVDSLFDIRRKHPSASAIPAEWPSREDVKKLVEKASGQFVYASTFLKFVDNPRRDLVEMFTLALNFHLALPSGPINPFHELDLLYKFILESADVDATVLKPLLHGLAFLGGQFENTQQLDEFFRFKPGTSALALCDLHAIVHIPNRSTAKTIRFYHKSLEDYLSAPSRSGTFHQPLLDTRKHMLELCTYHLRTWRVSSPTRNLAHTREVPKCLQLAQLWVELTLQLLENDIHMDLLISPHFAQLPSEDLRCCLNVNYMSRADTLAGAGTHLERKRSLQSSVHLHMVRSAPLHYLA</sequence>
<dbReference type="PANTHER" id="PTHR10039">
    <property type="entry name" value="AMELOGENIN"/>
    <property type="match status" value="1"/>
</dbReference>
<keyword evidence="4" id="KW-1185">Reference proteome</keyword>
<protein>
    <recommendedName>
        <fullName evidence="2">Nephrocystin 3-like N-terminal domain-containing protein</fullName>
    </recommendedName>
</protein>
<evidence type="ECO:0000313" key="4">
    <source>
        <dbReference type="Proteomes" id="UP000307440"/>
    </source>
</evidence>
<accession>A0A5C3L276</accession>
<proteinExistence type="predicted"/>
<name>A0A5C3L276_COPMA</name>
<dbReference type="EMBL" id="ML210169">
    <property type="protein sequence ID" value="TFK26917.1"/>
    <property type="molecule type" value="Genomic_DNA"/>
</dbReference>
<organism evidence="3 4">
    <name type="scientific">Coprinopsis marcescibilis</name>
    <name type="common">Agaric fungus</name>
    <name type="synonym">Psathyrella marcescibilis</name>
    <dbReference type="NCBI Taxonomy" id="230819"/>
    <lineage>
        <taxon>Eukaryota</taxon>
        <taxon>Fungi</taxon>
        <taxon>Dikarya</taxon>
        <taxon>Basidiomycota</taxon>
        <taxon>Agaricomycotina</taxon>
        <taxon>Agaricomycetes</taxon>
        <taxon>Agaricomycetidae</taxon>
        <taxon>Agaricales</taxon>
        <taxon>Agaricineae</taxon>
        <taxon>Psathyrellaceae</taxon>
        <taxon>Coprinopsis</taxon>
    </lineage>
</organism>
<reference evidence="3 4" key="1">
    <citation type="journal article" date="2019" name="Nat. Ecol. Evol.">
        <title>Megaphylogeny resolves global patterns of mushroom evolution.</title>
        <authorList>
            <person name="Varga T."/>
            <person name="Krizsan K."/>
            <person name="Foldi C."/>
            <person name="Dima B."/>
            <person name="Sanchez-Garcia M."/>
            <person name="Sanchez-Ramirez S."/>
            <person name="Szollosi G.J."/>
            <person name="Szarkandi J.G."/>
            <person name="Papp V."/>
            <person name="Albert L."/>
            <person name="Andreopoulos W."/>
            <person name="Angelini C."/>
            <person name="Antonin V."/>
            <person name="Barry K.W."/>
            <person name="Bougher N.L."/>
            <person name="Buchanan P."/>
            <person name="Buyck B."/>
            <person name="Bense V."/>
            <person name="Catcheside P."/>
            <person name="Chovatia M."/>
            <person name="Cooper J."/>
            <person name="Damon W."/>
            <person name="Desjardin D."/>
            <person name="Finy P."/>
            <person name="Geml J."/>
            <person name="Haridas S."/>
            <person name="Hughes K."/>
            <person name="Justo A."/>
            <person name="Karasinski D."/>
            <person name="Kautmanova I."/>
            <person name="Kiss B."/>
            <person name="Kocsube S."/>
            <person name="Kotiranta H."/>
            <person name="LaButti K.M."/>
            <person name="Lechner B.E."/>
            <person name="Liimatainen K."/>
            <person name="Lipzen A."/>
            <person name="Lukacs Z."/>
            <person name="Mihaltcheva S."/>
            <person name="Morgado L.N."/>
            <person name="Niskanen T."/>
            <person name="Noordeloos M.E."/>
            <person name="Ohm R.A."/>
            <person name="Ortiz-Santana B."/>
            <person name="Ovrebo C."/>
            <person name="Racz N."/>
            <person name="Riley R."/>
            <person name="Savchenko A."/>
            <person name="Shiryaev A."/>
            <person name="Soop K."/>
            <person name="Spirin V."/>
            <person name="Szebenyi C."/>
            <person name="Tomsovsky M."/>
            <person name="Tulloss R.E."/>
            <person name="Uehling J."/>
            <person name="Grigoriev I.V."/>
            <person name="Vagvolgyi C."/>
            <person name="Papp T."/>
            <person name="Martin F.M."/>
            <person name="Miettinen O."/>
            <person name="Hibbett D.S."/>
            <person name="Nagy L.G."/>
        </authorList>
    </citation>
    <scope>NUCLEOTIDE SEQUENCE [LARGE SCALE GENOMIC DNA]</scope>
    <source>
        <strain evidence="3 4">CBS 121175</strain>
    </source>
</reference>
<dbReference type="Pfam" id="PF24883">
    <property type="entry name" value="NPHP3_N"/>
    <property type="match status" value="1"/>
</dbReference>
<dbReference type="STRING" id="230819.A0A5C3L276"/>